<dbReference type="GO" id="GO:0000155">
    <property type="term" value="F:phosphorelay sensor kinase activity"/>
    <property type="evidence" value="ECO:0007669"/>
    <property type="project" value="InterPro"/>
</dbReference>
<gene>
    <name evidence="5" type="ORF">CLOSTHATH_05337</name>
</gene>
<dbReference type="InterPro" id="IPR003852">
    <property type="entry name" value="Sig_transdc_His_kinase_KdpD_N"/>
</dbReference>
<dbReference type="PANTHER" id="PTHR45569:SF1">
    <property type="entry name" value="SENSOR PROTEIN KDPD"/>
    <property type="match status" value="1"/>
</dbReference>
<accession>D3ANY5</accession>
<keyword evidence="5" id="KW-0406">Ion transport</keyword>
<dbReference type="InterPro" id="IPR052023">
    <property type="entry name" value="Histidine_kinase_KdpD"/>
</dbReference>
<sequence>MEEKKNKPDEILRVIQEDEQSSKNGHLKIFFGYAAGVGKTYAMLKDANAAKRRGVDVVIGYVEPHARPQTAALTQNLECLSLMEDVYNGIALKEFDLDAALARRPQLILVDELAHTNAKGCRNRKRYQDVRELLRAGIDVYSTVNVQHIESLNDMVASITGVTVRERIPDEVFD</sequence>
<feature type="domain" description="Signal transduction histidine kinase osmosensitive K+ channel sensor N-terminal" evidence="4">
    <location>
        <begin position="24"/>
        <end position="174"/>
    </location>
</feature>
<keyword evidence="5" id="KW-0407">Ion channel</keyword>
<dbReference type="Gene3D" id="3.40.50.300">
    <property type="entry name" value="P-loop containing nucleotide triphosphate hydrolases"/>
    <property type="match status" value="1"/>
</dbReference>
<evidence type="ECO:0000256" key="1">
    <source>
        <dbReference type="ARBA" id="ARBA00022679"/>
    </source>
</evidence>
<keyword evidence="1" id="KW-0808">Transferase</keyword>
<keyword evidence="5" id="KW-0813">Transport</keyword>
<dbReference type="SUPFAM" id="SSF52540">
    <property type="entry name" value="P-loop containing nucleoside triphosphate hydrolases"/>
    <property type="match status" value="1"/>
</dbReference>
<dbReference type="InterPro" id="IPR027417">
    <property type="entry name" value="P-loop_NTPase"/>
</dbReference>
<dbReference type="HOGENOM" id="CLU_000445_113_4_9"/>
<keyword evidence="3" id="KW-0902">Two-component regulatory system</keyword>
<proteinExistence type="predicted"/>
<dbReference type="AlphaFoldDB" id="D3ANY5"/>
<reference evidence="5 6" key="1">
    <citation type="submission" date="2010-01" db="EMBL/GenBank/DDBJ databases">
        <authorList>
            <person name="Weinstock G."/>
            <person name="Sodergren E."/>
            <person name="Clifton S."/>
            <person name="Fulton L."/>
            <person name="Fulton B."/>
            <person name="Courtney L."/>
            <person name="Fronick C."/>
            <person name="Harrison M."/>
            <person name="Strong C."/>
            <person name="Farmer C."/>
            <person name="Delahaunty K."/>
            <person name="Markovic C."/>
            <person name="Hall O."/>
            <person name="Minx P."/>
            <person name="Tomlinson C."/>
            <person name="Mitreva M."/>
            <person name="Nelson J."/>
            <person name="Hou S."/>
            <person name="Wollam A."/>
            <person name="Pepin K.H."/>
            <person name="Johnson M."/>
            <person name="Bhonagiri V."/>
            <person name="Nash W.E."/>
            <person name="Warren W."/>
            <person name="Chinwalla A."/>
            <person name="Mardis E.R."/>
            <person name="Wilson R.K."/>
        </authorList>
    </citation>
    <scope>NUCLEOTIDE SEQUENCE [LARGE SCALE GENOMIC DNA]</scope>
    <source>
        <strain evidence="5 6">DSM 13479</strain>
    </source>
</reference>
<comment type="caution">
    <text evidence="5">The sequence shown here is derived from an EMBL/GenBank/DDBJ whole genome shotgun (WGS) entry which is preliminary data.</text>
</comment>
<evidence type="ECO:0000313" key="6">
    <source>
        <dbReference type="Proteomes" id="UP000004968"/>
    </source>
</evidence>
<evidence type="ECO:0000259" key="4">
    <source>
        <dbReference type="Pfam" id="PF02702"/>
    </source>
</evidence>
<dbReference type="Proteomes" id="UP000004968">
    <property type="component" value="Unassembled WGS sequence"/>
</dbReference>
<dbReference type="GO" id="GO:0005886">
    <property type="term" value="C:plasma membrane"/>
    <property type="evidence" value="ECO:0007669"/>
    <property type="project" value="TreeGrafter"/>
</dbReference>
<keyword evidence="2 5" id="KW-0418">Kinase</keyword>
<evidence type="ECO:0000256" key="3">
    <source>
        <dbReference type="ARBA" id="ARBA00023012"/>
    </source>
</evidence>
<protein>
    <submittedName>
        <fullName evidence="5">Osmosensitive K+ channel His kinase sensor domain protein</fullName>
    </submittedName>
</protein>
<name>D3ANY5_9FIRM</name>
<dbReference type="Pfam" id="PF02702">
    <property type="entry name" value="KdpD"/>
    <property type="match status" value="1"/>
</dbReference>
<evidence type="ECO:0000313" key="5">
    <source>
        <dbReference type="EMBL" id="EFC96471.1"/>
    </source>
</evidence>
<evidence type="ECO:0000256" key="2">
    <source>
        <dbReference type="ARBA" id="ARBA00022777"/>
    </source>
</evidence>
<dbReference type="PANTHER" id="PTHR45569">
    <property type="entry name" value="SENSOR PROTEIN KDPD"/>
    <property type="match status" value="1"/>
</dbReference>
<dbReference type="EMBL" id="ACIO01000545">
    <property type="protein sequence ID" value="EFC96471.1"/>
    <property type="molecule type" value="Genomic_DNA"/>
</dbReference>
<organism evidence="5 6">
    <name type="scientific">Hungatella hathewayi DSM 13479</name>
    <dbReference type="NCBI Taxonomy" id="566550"/>
    <lineage>
        <taxon>Bacteria</taxon>
        <taxon>Bacillati</taxon>
        <taxon>Bacillota</taxon>
        <taxon>Clostridia</taxon>
        <taxon>Lachnospirales</taxon>
        <taxon>Lachnospiraceae</taxon>
        <taxon>Hungatella</taxon>
    </lineage>
</organism>
<dbReference type="GO" id="GO:0034220">
    <property type="term" value="P:monoatomic ion transmembrane transport"/>
    <property type="evidence" value="ECO:0007669"/>
    <property type="project" value="UniProtKB-KW"/>
</dbReference>